<evidence type="ECO:0000313" key="2">
    <source>
        <dbReference type="EMBL" id="MEK9514075.1"/>
    </source>
</evidence>
<dbReference type="InterPro" id="IPR036388">
    <property type="entry name" value="WH-like_DNA-bd_sf"/>
</dbReference>
<reference evidence="2 3" key="1">
    <citation type="journal article" date="2024" name="Front. Microbiol.">
        <title>Transcriptomic insights into the dominance of two phototrophs throughout the water column of a tropical hypersaline-alkaline crater lake (Dziani Dzaha, Mayotte).</title>
        <authorList>
            <person name="Duperron S."/>
            <person name="Halary S."/>
            <person name="Bouly J.-P."/>
            <person name="Roussel T."/>
            <person name="Hugoni M."/>
            <person name="Bruto M."/>
            <person name="Oger P."/>
            <person name="Duval C."/>
            <person name="Woo A."/>
            <person name="Jezequiel D."/>
            <person name="Ader M."/>
            <person name="Leboulanger C."/>
            <person name="Agogue H."/>
            <person name="Grossi V."/>
            <person name="Trousselier M."/>
            <person name="Bernard C."/>
        </authorList>
    </citation>
    <scope>NUCLEOTIDE SEQUENCE [LARGE SCALE GENOMIC DNA]</scope>
    <source>
        <strain evidence="2 3">PMC 851.14</strain>
    </source>
</reference>
<dbReference type="Pfam" id="PF21321">
    <property type="entry name" value="HTH_66"/>
    <property type="match status" value="1"/>
</dbReference>
<comment type="caution">
    <text evidence="2">The sequence shown here is derived from an EMBL/GenBank/DDBJ whole genome shotgun (WGS) entry which is preliminary data.</text>
</comment>
<protein>
    <submittedName>
        <fullName evidence="2">DUF433 domain-containing protein</fullName>
    </submittedName>
</protein>
<evidence type="ECO:0000259" key="1">
    <source>
        <dbReference type="Pfam" id="PF21321"/>
    </source>
</evidence>
<dbReference type="InterPro" id="IPR009057">
    <property type="entry name" value="Homeodomain-like_sf"/>
</dbReference>
<feature type="domain" description="Putative antitoxin VapB45-like DNA-binding HTH" evidence="1">
    <location>
        <begin position="17"/>
        <end position="96"/>
    </location>
</feature>
<accession>A0ABU9ETU3</accession>
<dbReference type="EMBL" id="JBBWYZ010000019">
    <property type="protein sequence ID" value="MEK9514075.1"/>
    <property type="molecule type" value="Genomic_DNA"/>
</dbReference>
<keyword evidence="3" id="KW-1185">Reference proteome</keyword>
<evidence type="ECO:0000313" key="3">
    <source>
        <dbReference type="Proteomes" id="UP001387447"/>
    </source>
</evidence>
<organism evidence="2 3">
    <name type="scientific">Limnospira fusiformis PMC 851.14</name>
    <dbReference type="NCBI Taxonomy" id="2219512"/>
    <lineage>
        <taxon>Bacteria</taxon>
        <taxon>Bacillati</taxon>
        <taxon>Cyanobacteriota</taxon>
        <taxon>Cyanophyceae</taxon>
        <taxon>Oscillatoriophycideae</taxon>
        <taxon>Oscillatoriales</taxon>
        <taxon>Sirenicapillariaceae</taxon>
        <taxon>Limnospira</taxon>
    </lineage>
</organism>
<gene>
    <name evidence="2" type="ORF">AAEJ74_20970</name>
</gene>
<name>A0ABU9ETU3_LIMFS</name>
<dbReference type="SUPFAM" id="SSF46689">
    <property type="entry name" value="Homeodomain-like"/>
    <property type="match status" value="1"/>
</dbReference>
<dbReference type="Pfam" id="PF04255">
    <property type="entry name" value="DUF433"/>
    <property type="match status" value="1"/>
</dbReference>
<dbReference type="InterPro" id="IPR048708">
    <property type="entry name" value="VapB45-like_HTH"/>
</dbReference>
<dbReference type="InterPro" id="IPR007367">
    <property type="entry name" value="DUF433"/>
</dbReference>
<proteinExistence type="predicted"/>
<dbReference type="RefSeq" id="WP_006622065.1">
    <property type="nucleotide sequence ID" value="NZ_JBBWYZ010000019.1"/>
</dbReference>
<dbReference type="Proteomes" id="UP001387447">
    <property type="component" value="Unassembled WGS sequence"/>
</dbReference>
<sequence length="240" mass="27399">MVKTSSLLTQQNLYHVPIYTIADTARYLHIPLPTLKTWVNGRSYPTQKGDQDFLPLIQRPQPNIPQLSFTNLVEAHVLRVIRTVHNVPLRQVRLALDYISEQFKTEHPLVQKQFSTDGVDIFIEQFERLINASRSGQLAMKQVLNNLLTRIEWDEQDIASRLFPIINDHSHNFRDKVLIIDPNISFGKPTITGTGIPTKIVTQLFDAGDSIEDIADDYNCQPWQIQQAILFESNSQAAIG</sequence>
<dbReference type="Gene3D" id="1.10.10.10">
    <property type="entry name" value="Winged helix-like DNA-binding domain superfamily/Winged helix DNA-binding domain"/>
    <property type="match status" value="1"/>
</dbReference>